<dbReference type="Gene3D" id="3.30.70.260">
    <property type="match status" value="1"/>
</dbReference>
<dbReference type="OrthoDB" id="9802114at2"/>
<dbReference type="RefSeq" id="WP_125008357.1">
    <property type="nucleotide sequence ID" value="NZ_BEXA01000003.1"/>
</dbReference>
<protein>
    <submittedName>
        <fullName evidence="4">CBS domain protein</fullName>
    </submittedName>
</protein>
<reference evidence="4 5" key="1">
    <citation type="submission" date="2017-11" db="EMBL/GenBank/DDBJ databases">
        <title>Draft Genome Sequence of Lactobacillus curieae NBRC 111893 isolated from Koso, a Japanese sugar-Vegetable Fermented Beverage.</title>
        <authorList>
            <person name="Chiou T.Y."/>
            <person name="Oshima K."/>
            <person name="Suda W."/>
            <person name="Hattori M."/>
            <person name="Takahashi T."/>
        </authorList>
    </citation>
    <scope>NUCLEOTIDE SEQUENCE [LARGE SCALE GENOMIC DNA]</scope>
    <source>
        <strain evidence="4 5">NBRC111893</strain>
    </source>
</reference>
<dbReference type="CDD" id="cd04584">
    <property type="entry name" value="CBS_pair_AcuB_like"/>
    <property type="match status" value="1"/>
</dbReference>
<dbReference type="Proteomes" id="UP000286974">
    <property type="component" value="Unassembled WGS sequence"/>
</dbReference>
<dbReference type="SUPFAM" id="SSF54631">
    <property type="entry name" value="CBS-domain pair"/>
    <property type="match status" value="1"/>
</dbReference>
<keyword evidence="5" id="KW-1185">Reference proteome</keyword>
<name>A0A401FM78_9LACO</name>
<accession>A0A401FM78</accession>
<dbReference type="PANTHER" id="PTHR43080:SF2">
    <property type="entry name" value="CBS DOMAIN-CONTAINING PROTEIN"/>
    <property type="match status" value="1"/>
</dbReference>
<dbReference type="PANTHER" id="PTHR43080">
    <property type="entry name" value="CBS DOMAIN-CONTAINING PROTEIN CBSX3, MITOCHONDRIAL"/>
    <property type="match status" value="1"/>
</dbReference>
<dbReference type="InterPro" id="IPR045865">
    <property type="entry name" value="ACT-like_dom_sf"/>
</dbReference>
<dbReference type="SMART" id="SM00116">
    <property type="entry name" value="CBS"/>
    <property type="match status" value="2"/>
</dbReference>
<proteinExistence type="predicted"/>
<dbReference type="InterPro" id="IPR051257">
    <property type="entry name" value="Diverse_CBS-Domain"/>
</dbReference>
<dbReference type="SUPFAM" id="SSF55021">
    <property type="entry name" value="ACT-like"/>
    <property type="match status" value="1"/>
</dbReference>
<evidence type="ECO:0000313" key="4">
    <source>
        <dbReference type="EMBL" id="GAY73311.1"/>
    </source>
</evidence>
<dbReference type="InterPro" id="IPR000644">
    <property type="entry name" value="CBS_dom"/>
</dbReference>
<evidence type="ECO:0000313" key="5">
    <source>
        <dbReference type="Proteomes" id="UP000286974"/>
    </source>
</evidence>
<organism evidence="4 5">
    <name type="scientific">Lentilactobacillus kosonis</name>
    <dbReference type="NCBI Taxonomy" id="2810561"/>
    <lineage>
        <taxon>Bacteria</taxon>
        <taxon>Bacillati</taxon>
        <taxon>Bacillota</taxon>
        <taxon>Bacilli</taxon>
        <taxon>Lactobacillales</taxon>
        <taxon>Lactobacillaceae</taxon>
        <taxon>Lentilactobacillus</taxon>
    </lineage>
</organism>
<evidence type="ECO:0000256" key="1">
    <source>
        <dbReference type="ARBA" id="ARBA00023122"/>
    </source>
</evidence>
<dbReference type="InterPro" id="IPR046342">
    <property type="entry name" value="CBS_dom_sf"/>
</dbReference>
<feature type="domain" description="CBS" evidence="3">
    <location>
        <begin position="7"/>
        <end position="62"/>
    </location>
</feature>
<dbReference type="EMBL" id="BEXA01000003">
    <property type="protein sequence ID" value="GAY73311.1"/>
    <property type="molecule type" value="Genomic_DNA"/>
</dbReference>
<gene>
    <name evidence="4" type="ORF">NBRC111893_1457</name>
</gene>
<evidence type="ECO:0000256" key="2">
    <source>
        <dbReference type="PROSITE-ProRule" id="PRU00703"/>
    </source>
</evidence>
<evidence type="ECO:0000259" key="3">
    <source>
        <dbReference type="PROSITE" id="PS51371"/>
    </source>
</evidence>
<sequence length="216" mass="24038">MTVADFMTKKVSTVTPDTKISVAISKMKEQDIHRLPVINDGQLAGIITQHDIERATPSSATSLSIYEMNYLLNQMTVADVMSKDVETINENEFLEDAIYVMRQAQIGVLPVMEGDELVGIITNNDILDAFLDVTDYAETATVVQVFINQDHSGIIFEIGEVMKDNNLNIQTLMVTHQGEVKVVEIHVDQVDGKAVVNKLTQAGFQAQEAIHYKERI</sequence>
<dbReference type="Gene3D" id="3.10.580.10">
    <property type="entry name" value="CBS-domain"/>
    <property type="match status" value="2"/>
</dbReference>
<comment type="caution">
    <text evidence="4">The sequence shown here is derived from an EMBL/GenBank/DDBJ whole genome shotgun (WGS) entry which is preliminary data.</text>
</comment>
<dbReference type="PROSITE" id="PS51371">
    <property type="entry name" value="CBS"/>
    <property type="match status" value="2"/>
</dbReference>
<keyword evidence="1 2" id="KW-0129">CBS domain</keyword>
<feature type="domain" description="CBS" evidence="3">
    <location>
        <begin position="81"/>
        <end position="136"/>
    </location>
</feature>
<dbReference type="Pfam" id="PF00571">
    <property type="entry name" value="CBS"/>
    <property type="match status" value="2"/>
</dbReference>
<dbReference type="AlphaFoldDB" id="A0A401FM78"/>